<evidence type="ECO:0000259" key="3">
    <source>
        <dbReference type="PROSITE" id="PS51747"/>
    </source>
</evidence>
<feature type="domain" description="CMP/dCMP-type deaminase" evidence="3">
    <location>
        <begin position="6"/>
        <end position="144"/>
    </location>
</feature>
<dbReference type="InterPro" id="IPR002125">
    <property type="entry name" value="CMP_dCMP_dom"/>
</dbReference>
<evidence type="ECO:0000313" key="5">
    <source>
        <dbReference type="EMBL" id="SFV81470.1"/>
    </source>
</evidence>
<dbReference type="InterPro" id="IPR016473">
    <property type="entry name" value="dCMP_deaminase"/>
</dbReference>
<dbReference type="GO" id="GO:0006220">
    <property type="term" value="P:pyrimidine nucleotide metabolic process"/>
    <property type="evidence" value="ECO:0007669"/>
    <property type="project" value="InterPro"/>
</dbReference>
<dbReference type="GO" id="GO:0005737">
    <property type="term" value="C:cytoplasm"/>
    <property type="evidence" value="ECO:0007669"/>
    <property type="project" value="TreeGrafter"/>
</dbReference>
<comment type="cofactor">
    <cofactor evidence="1">
        <name>Zn(2+)</name>
        <dbReference type="ChEBI" id="CHEBI:29105"/>
    </cofactor>
</comment>
<accession>A0A1W1DT79</accession>
<dbReference type="PIRSF" id="PIRSF006019">
    <property type="entry name" value="dCMP_deaminase"/>
    <property type="match status" value="1"/>
</dbReference>
<dbReference type="PANTHER" id="PTHR11086">
    <property type="entry name" value="DEOXYCYTIDYLATE DEAMINASE-RELATED"/>
    <property type="match status" value="1"/>
</dbReference>
<dbReference type="AlphaFoldDB" id="A0A1W1DT79"/>
<dbReference type="EMBL" id="FPHW01000172">
    <property type="protein sequence ID" value="SFV84861.1"/>
    <property type="molecule type" value="Genomic_DNA"/>
</dbReference>
<evidence type="ECO:0000256" key="2">
    <source>
        <dbReference type="ARBA" id="ARBA00022801"/>
    </source>
</evidence>
<sequence>MNTLDKWDKRYLSLAKEVATWSKDPSTQVGAVTVGNKKEVLSQGFNGFPRGIHDTDERYNDRETKYKFVVHAEMNAIYNATYSGASLDGATLYVHGLPICSECAKGIIQVGIKKVVIEKCKELDNWNESVQISQEMFDEAGVELIITGKI</sequence>
<gene>
    <name evidence="4" type="ORF">MNB_SUP05-10-1111</name>
    <name evidence="5" type="ORF">MNB_SUP05-12-249</name>
    <name evidence="6" type="ORF">MNB_SUP05-13-138</name>
    <name evidence="7" type="ORF">MNB_SUP05-7-444</name>
</gene>
<reference evidence="7" key="1">
    <citation type="submission" date="2016-10" db="EMBL/GenBank/DDBJ databases">
        <authorList>
            <person name="de Groot N.N."/>
        </authorList>
    </citation>
    <scope>NUCLEOTIDE SEQUENCE</scope>
</reference>
<proteinExistence type="predicted"/>
<dbReference type="EMBL" id="FPHT01000174">
    <property type="protein sequence ID" value="SFV81470.1"/>
    <property type="molecule type" value="Genomic_DNA"/>
</dbReference>
<dbReference type="Pfam" id="PF00383">
    <property type="entry name" value="dCMP_cyt_deam_1"/>
    <property type="match status" value="1"/>
</dbReference>
<dbReference type="PROSITE" id="PS51747">
    <property type="entry name" value="CYT_DCMP_DEAMINASES_2"/>
    <property type="match status" value="1"/>
</dbReference>
<dbReference type="SUPFAM" id="SSF53927">
    <property type="entry name" value="Cytidine deaminase-like"/>
    <property type="match status" value="1"/>
</dbReference>
<organism evidence="7">
    <name type="scientific">hydrothermal vent metagenome</name>
    <dbReference type="NCBI Taxonomy" id="652676"/>
    <lineage>
        <taxon>unclassified sequences</taxon>
        <taxon>metagenomes</taxon>
        <taxon>ecological metagenomes</taxon>
    </lineage>
</organism>
<dbReference type="Gene3D" id="3.40.140.10">
    <property type="entry name" value="Cytidine Deaminase, domain 2"/>
    <property type="match status" value="1"/>
</dbReference>
<protein>
    <submittedName>
        <fullName evidence="7">dCMP deaminase</fullName>
        <ecNumber evidence="7">3.5.4.12</ecNumber>
    </submittedName>
</protein>
<dbReference type="GO" id="GO:0004132">
    <property type="term" value="F:dCMP deaminase activity"/>
    <property type="evidence" value="ECO:0007669"/>
    <property type="project" value="UniProtKB-EC"/>
</dbReference>
<dbReference type="InterPro" id="IPR035105">
    <property type="entry name" value="Deoxycytidylate_deaminase_dom"/>
</dbReference>
<keyword evidence="2 7" id="KW-0378">Hydrolase</keyword>
<dbReference type="EMBL" id="FPHU01000155">
    <property type="protein sequence ID" value="SFV81697.1"/>
    <property type="molecule type" value="Genomic_DNA"/>
</dbReference>
<dbReference type="PANTHER" id="PTHR11086:SF18">
    <property type="entry name" value="DEOXYCYTIDYLATE DEAMINASE"/>
    <property type="match status" value="1"/>
</dbReference>
<evidence type="ECO:0000313" key="7">
    <source>
        <dbReference type="EMBL" id="SFV84861.1"/>
    </source>
</evidence>
<name>A0A1W1DT79_9ZZZZ</name>
<evidence type="ECO:0000256" key="1">
    <source>
        <dbReference type="ARBA" id="ARBA00001947"/>
    </source>
</evidence>
<evidence type="ECO:0000313" key="4">
    <source>
        <dbReference type="EMBL" id="SFV77458.1"/>
    </source>
</evidence>
<dbReference type="InterPro" id="IPR015517">
    <property type="entry name" value="dCMP_deaminase-rel"/>
</dbReference>
<dbReference type="CDD" id="cd01286">
    <property type="entry name" value="deoxycytidylate_deaminase"/>
    <property type="match status" value="1"/>
</dbReference>
<dbReference type="GO" id="GO:0008270">
    <property type="term" value="F:zinc ion binding"/>
    <property type="evidence" value="ECO:0007669"/>
    <property type="project" value="InterPro"/>
</dbReference>
<evidence type="ECO:0000313" key="6">
    <source>
        <dbReference type="EMBL" id="SFV81697.1"/>
    </source>
</evidence>
<dbReference type="InterPro" id="IPR016193">
    <property type="entry name" value="Cytidine_deaminase-like"/>
</dbReference>
<dbReference type="EMBL" id="FPHQ01000194">
    <property type="protein sequence ID" value="SFV77458.1"/>
    <property type="molecule type" value="Genomic_DNA"/>
</dbReference>
<dbReference type="EC" id="3.5.4.12" evidence="7"/>